<dbReference type="EnsemblMetazoa" id="XM_038208407.1">
    <property type="protein sequence ID" value="XP_038064335.1"/>
    <property type="gene ID" value="LOC119734831"/>
</dbReference>
<proteinExistence type="inferred from homology"/>
<dbReference type="SMART" id="SM00248">
    <property type="entry name" value="ANK"/>
    <property type="match status" value="2"/>
</dbReference>
<dbReference type="RefSeq" id="XP_038064335.1">
    <property type="nucleotide sequence ID" value="XM_038208407.1"/>
</dbReference>
<feature type="domain" description="Calcineurin-like phosphoesterase" evidence="4">
    <location>
        <begin position="66"/>
        <end position="270"/>
    </location>
</feature>
<dbReference type="RefSeq" id="XP_038064334.1">
    <property type="nucleotide sequence ID" value="XM_038208406.1"/>
</dbReference>
<dbReference type="Gene3D" id="3.60.21.10">
    <property type="match status" value="1"/>
</dbReference>
<dbReference type="CDD" id="cd07406">
    <property type="entry name" value="MPP_CG11883_N"/>
    <property type="match status" value="1"/>
</dbReference>
<dbReference type="GeneID" id="119734831"/>
<dbReference type="PANTHER" id="PTHR11575">
    <property type="entry name" value="5'-NUCLEOTIDASE-RELATED"/>
    <property type="match status" value="1"/>
</dbReference>
<sequence>MGTTCSFGSTAVKHQDEEVVRWRGHVLYGNGLDGSSPTPSHKSARQRQLSADIRAMYTRDNAVSLTLLHFNDVYNVEPRDWEPVGGAARFATIVKGFLPENPLVFFSGDALNPSIMSSVTRGRHMVPILNALKVNTAVYGNHDFDFGVDELEDIVRDTNFPWMISNVIDNFTGQQLADGLVTRTVTCQGKKIGLMGLVEEEWLVTLATIDRENLTYLDFVEQGKKLAQELKQQGADYVIALTHMRMPNDVRLADNVDDVDLILGGHDHDYELMERNGKFIVKSGTDFRTLSQLQLTFSDFGQTRVKVERIDVTSEVLEDAEVKEIITNYKKILGTELEGTLGNIEVDLDARFASIRTQETNLGNFVTDIMLASTNADVALLNSGTFRSDMIHPAGWFKKKDLTCLLPMVDSLVVLQLTGIQLWQALENGVSQHPKKDGRFPQVGGMKFGFNPEASPGCRVDPYSISVGGQPVSPSKIYRLCTKDYIAQGKDGYDVLRACKHLSSREEGPILSTIVQNHFMSIHIVKGLKPCRSGHRQSLISLNRRHSLMRQASLDLAERAQCTISPTVEGRIFHLTQEERHHLTDRQSQFILDYKEELEIQLTDNNNTPLHYAAKSYPHTLTTPIPEVVVSSDMFSGSHGNEDDDDDIASPSSSFVAIYDDDEMRCMWTAVQQDDVTEVQRLHQEQYVNLSFMYEQTSALHVAAEHDALRVAEYLLQEAKMDPDVRDAKCKNTPLMVAAIKGNLEMAELLIHNSASLDTVNQEGKCPKECLPESCSSQLMSLLTVQGNVEDNQTTRKNGAML</sequence>
<dbReference type="Pfam" id="PF02872">
    <property type="entry name" value="5_nucleotid_C"/>
    <property type="match status" value="1"/>
</dbReference>
<dbReference type="EnsemblMetazoa" id="XM_038208406.1">
    <property type="protein sequence ID" value="XP_038064334.1"/>
    <property type="gene ID" value="LOC119734831"/>
</dbReference>
<dbReference type="SUPFAM" id="SSF48403">
    <property type="entry name" value="Ankyrin repeat"/>
    <property type="match status" value="1"/>
</dbReference>
<dbReference type="RefSeq" id="XP_038064333.1">
    <property type="nucleotide sequence ID" value="XM_038208405.1"/>
</dbReference>
<evidence type="ECO:0000256" key="3">
    <source>
        <dbReference type="PROSITE-ProRule" id="PRU00023"/>
    </source>
</evidence>
<dbReference type="InterPro" id="IPR041821">
    <property type="entry name" value="CG11883_N"/>
</dbReference>
<evidence type="ECO:0000313" key="6">
    <source>
        <dbReference type="EnsemblMetazoa" id="XP_038064334.1"/>
    </source>
</evidence>
<dbReference type="OMA" id="TRGQHMV"/>
<protein>
    <submittedName>
        <fullName evidence="6">Uncharacterized protein</fullName>
    </submittedName>
</protein>
<organism evidence="6 7">
    <name type="scientific">Patiria miniata</name>
    <name type="common">Bat star</name>
    <name type="synonym">Asterina miniata</name>
    <dbReference type="NCBI Taxonomy" id="46514"/>
    <lineage>
        <taxon>Eukaryota</taxon>
        <taxon>Metazoa</taxon>
        <taxon>Echinodermata</taxon>
        <taxon>Eleutherozoa</taxon>
        <taxon>Asterozoa</taxon>
        <taxon>Asteroidea</taxon>
        <taxon>Valvatacea</taxon>
        <taxon>Valvatida</taxon>
        <taxon>Asterinidae</taxon>
        <taxon>Patiria</taxon>
    </lineage>
</organism>
<dbReference type="AlphaFoldDB" id="A0A914ALM9"/>
<evidence type="ECO:0000259" key="5">
    <source>
        <dbReference type="Pfam" id="PF02872"/>
    </source>
</evidence>
<comment type="similarity">
    <text evidence="1">Belongs to the 5'-nucleotidase family.</text>
</comment>
<dbReference type="RefSeq" id="XP_038044747.1">
    <property type="nucleotide sequence ID" value="XM_038188819.1"/>
</dbReference>
<feature type="repeat" description="ANK" evidence="3">
    <location>
        <begin position="730"/>
        <end position="762"/>
    </location>
</feature>
<dbReference type="SUPFAM" id="SSF55816">
    <property type="entry name" value="5'-nucleotidase (syn. UDP-sugar hydrolase), C-terminal domain"/>
    <property type="match status" value="1"/>
</dbReference>
<name>A0A914ALM9_PATMI</name>
<accession>A0A914ALM9</accession>
<dbReference type="OrthoDB" id="10252235at2759"/>
<dbReference type="Gene3D" id="3.90.780.10">
    <property type="entry name" value="5'-Nucleotidase, C-terminal domain"/>
    <property type="match status" value="1"/>
</dbReference>
<evidence type="ECO:0000259" key="4">
    <source>
        <dbReference type="Pfam" id="PF00149"/>
    </source>
</evidence>
<dbReference type="InterPro" id="IPR004843">
    <property type="entry name" value="Calcineurin-like_PHP"/>
</dbReference>
<dbReference type="SUPFAM" id="SSF56300">
    <property type="entry name" value="Metallo-dependent phosphatases"/>
    <property type="match status" value="1"/>
</dbReference>
<dbReference type="EnsemblMetazoa" id="XM_038188819.1">
    <property type="protein sequence ID" value="XP_038044747.1"/>
    <property type="gene ID" value="LOC119719387"/>
</dbReference>
<dbReference type="PROSITE" id="PS50088">
    <property type="entry name" value="ANK_REPEAT"/>
    <property type="match status" value="1"/>
</dbReference>
<keyword evidence="7" id="KW-1185">Reference proteome</keyword>
<dbReference type="InterPro" id="IPR002110">
    <property type="entry name" value="Ankyrin_rpt"/>
</dbReference>
<dbReference type="GO" id="GO:0009166">
    <property type="term" value="P:nucleotide catabolic process"/>
    <property type="evidence" value="ECO:0007669"/>
    <property type="project" value="InterPro"/>
</dbReference>
<dbReference type="EnsemblMetazoa" id="XM_038188817.1">
    <property type="protein sequence ID" value="XP_038044745.1"/>
    <property type="gene ID" value="LOC119719387"/>
</dbReference>
<dbReference type="InterPro" id="IPR036907">
    <property type="entry name" value="5'-Nucleotdase_C_sf"/>
</dbReference>
<dbReference type="Gene3D" id="1.25.40.20">
    <property type="entry name" value="Ankyrin repeat-containing domain"/>
    <property type="match status" value="1"/>
</dbReference>
<keyword evidence="3" id="KW-0040">ANK repeat</keyword>
<dbReference type="EnsemblMetazoa" id="XM_038188818.1">
    <property type="protein sequence ID" value="XP_038044746.1"/>
    <property type="gene ID" value="LOC119719387"/>
</dbReference>
<dbReference type="GO" id="GO:0016787">
    <property type="term" value="F:hydrolase activity"/>
    <property type="evidence" value="ECO:0007669"/>
    <property type="project" value="InterPro"/>
</dbReference>
<evidence type="ECO:0000256" key="2">
    <source>
        <dbReference type="ARBA" id="ARBA00022729"/>
    </source>
</evidence>
<dbReference type="PRINTS" id="PR01607">
    <property type="entry name" value="APYRASEFAMLY"/>
</dbReference>
<dbReference type="InterPro" id="IPR006179">
    <property type="entry name" value="5_nucleotidase/apyrase"/>
</dbReference>
<dbReference type="InterPro" id="IPR036770">
    <property type="entry name" value="Ankyrin_rpt-contain_sf"/>
</dbReference>
<dbReference type="EnsemblMetazoa" id="XM_038208405.1">
    <property type="protein sequence ID" value="XP_038064333.1"/>
    <property type="gene ID" value="LOC119734831"/>
</dbReference>
<dbReference type="InterPro" id="IPR008334">
    <property type="entry name" value="5'-Nucleotdase_C"/>
</dbReference>
<dbReference type="RefSeq" id="XP_038044746.1">
    <property type="nucleotide sequence ID" value="XM_038188818.1"/>
</dbReference>
<dbReference type="Proteomes" id="UP000887568">
    <property type="component" value="Unplaced"/>
</dbReference>
<dbReference type="PANTHER" id="PTHR11575:SF48">
    <property type="entry name" value="5'-NUCLEOTIDASE"/>
    <property type="match status" value="1"/>
</dbReference>
<evidence type="ECO:0000256" key="1">
    <source>
        <dbReference type="ARBA" id="ARBA00006654"/>
    </source>
</evidence>
<keyword evidence="2" id="KW-0732">Signal</keyword>
<dbReference type="Pfam" id="PF13637">
    <property type="entry name" value="Ank_4"/>
    <property type="match status" value="1"/>
</dbReference>
<feature type="domain" description="5'-Nucleotidase C-terminal" evidence="5">
    <location>
        <begin position="342"/>
        <end position="496"/>
    </location>
</feature>
<dbReference type="Pfam" id="PF00149">
    <property type="entry name" value="Metallophos"/>
    <property type="match status" value="1"/>
</dbReference>
<dbReference type="GeneID" id="119719387"/>
<evidence type="ECO:0000313" key="7">
    <source>
        <dbReference type="Proteomes" id="UP000887568"/>
    </source>
</evidence>
<dbReference type="RefSeq" id="XP_038044745.1">
    <property type="nucleotide sequence ID" value="XM_038188817.1"/>
</dbReference>
<dbReference type="InterPro" id="IPR029052">
    <property type="entry name" value="Metallo-depent_PP-like"/>
</dbReference>
<dbReference type="PROSITE" id="PS50297">
    <property type="entry name" value="ANK_REP_REGION"/>
    <property type="match status" value="1"/>
</dbReference>
<reference evidence="6" key="1">
    <citation type="submission" date="2022-11" db="UniProtKB">
        <authorList>
            <consortium name="EnsemblMetazoa"/>
        </authorList>
    </citation>
    <scope>IDENTIFICATION</scope>
</reference>